<keyword evidence="2" id="KW-0808">Transferase</keyword>
<evidence type="ECO:0000313" key="4">
    <source>
        <dbReference type="Proteomes" id="UP000723714"/>
    </source>
</evidence>
<dbReference type="InterPro" id="IPR001451">
    <property type="entry name" value="Hexapep"/>
</dbReference>
<dbReference type="Proteomes" id="UP000723714">
    <property type="component" value="Unassembled WGS sequence"/>
</dbReference>
<comment type="caution">
    <text evidence="3">The sequence shown here is derived from an EMBL/GenBank/DDBJ whole genome shotgun (WGS) entry which is preliminary data.</text>
</comment>
<name>A0ABS6DAR4_9FIRM</name>
<evidence type="ECO:0000256" key="1">
    <source>
        <dbReference type="ARBA" id="ARBA00007274"/>
    </source>
</evidence>
<sequence>MFLREIHVGNNCFIGANCVILPGTNIGDNCIIGAGAVVRGRIPSNCIVIGNPATVISKTTEWVMKYKDTNKYK</sequence>
<evidence type="ECO:0008006" key="5">
    <source>
        <dbReference type="Google" id="ProtNLM"/>
    </source>
</evidence>
<dbReference type="PANTHER" id="PTHR23416">
    <property type="entry name" value="SIALIC ACID SYNTHASE-RELATED"/>
    <property type="match status" value="1"/>
</dbReference>
<dbReference type="PANTHER" id="PTHR23416:SF23">
    <property type="entry name" value="ACETYLTRANSFERASE C18B11.09C-RELATED"/>
    <property type="match status" value="1"/>
</dbReference>
<accession>A0ABS6DAR4</accession>
<comment type="similarity">
    <text evidence="1">Belongs to the transferase hexapeptide repeat family.</text>
</comment>
<evidence type="ECO:0000256" key="2">
    <source>
        <dbReference type="ARBA" id="ARBA00022679"/>
    </source>
</evidence>
<dbReference type="InterPro" id="IPR051159">
    <property type="entry name" value="Hexapeptide_acetyltransf"/>
</dbReference>
<evidence type="ECO:0000313" key="3">
    <source>
        <dbReference type="EMBL" id="MBU3878698.1"/>
    </source>
</evidence>
<proteinExistence type="inferred from homology"/>
<keyword evidence="4" id="KW-1185">Reference proteome</keyword>
<dbReference type="EMBL" id="JABACJ020000043">
    <property type="protein sequence ID" value="MBU3878698.1"/>
    <property type="molecule type" value="Genomic_DNA"/>
</dbReference>
<protein>
    <recommendedName>
        <fullName evidence="5">Transferase family hexapeptide repeat protein</fullName>
    </recommendedName>
</protein>
<organism evidence="3 4">
    <name type="scientific">Faecalicatena faecalis</name>
    <dbReference type="NCBI Taxonomy" id="2726362"/>
    <lineage>
        <taxon>Bacteria</taxon>
        <taxon>Bacillati</taxon>
        <taxon>Bacillota</taxon>
        <taxon>Clostridia</taxon>
        <taxon>Lachnospirales</taxon>
        <taxon>Lachnospiraceae</taxon>
        <taxon>Faecalicatena</taxon>
    </lineage>
</organism>
<dbReference type="Pfam" id="PF00132">
    <property type="entry name" value="Hexapep"/>
    <property type="match status" value="1"/>
</dbReference>
<gene>
    <name evidence="3" type="ORF">HGO97_023150</name>
</gene>
<reference evidence="3 4" key="1">
    <citation type="submission" date="2021-06" db="EMBL/GenBank/DDBJ databases">
        <title>Faecalicatena sp. nov. isolated from porcine feces.</title>
        <authorList>
            <person name="Oh B.S."/>
            <person name="Lee J.H."/>
        </authorList>
    </citation>
    <scope>NUCLEOTIDE SEQUENCE [LARGE SCALE GENOMIC DNA]</scope>
    <source>
        <strain evidence="3 4">AGMB00832</strain>
    </source>
</reference>